<proteinExistence type="predicted"/>
<dbReference type="AlphaFoldDB" id="A0ABD1YSV0"/>
<protein>
    <submittedName>
        <fullName evidence="2">Uncharacterized protein</fullName>
    </submittedName>
</protein>
<organism evidence="2 3">
    <name type="scientific">Riccia fluitans</name>
    <dbReference type="NCBI Taxonomy" id="41844"/>
    <lineage>
        <taxon>Eukaryota</taxon>
        <taxon>Viridiplantae</taxon>
        <taxon>Streptophyta</taxon>
        <taxon>Embryophyta</taxon>
        <taxon>Marchantiophyta</taxon>
        <taxon>Marchantiopsida</taxon>
        <taxon>Marchantiidae</taxon>
        <taxon>Marchantiales</taxon>
        <taxon>Ricciaceae</taxon>
        <taxon>Riccia</taxon>
    </lineage>
</organism>
<dbReference type="EMBL" id="JBHFFA010000003">
    <property type="protein sequence ID" value="KAL2633841.1"/>
    <property type="molecule type" value="Genomic_DNA"/>
</dbReference>
<evidence type="ECO:0000313" key="2">
    <source>
        <dbReference type="EMBL" id="KAL2633841.1"/>
    </source>
</evidence>
<dbReference type="Proteomes" id="UP001605036">
    <property type="component" value="Unassembled WGS sequence"/>
</dbReference>
<evidence type="ECO:0000256" key="1">
    <source>
        <dbReference type="SAM" id="MobiDB-lite"/>
    </source>
</evidence>
<evidence type="ECO:0000313" key="3">
    <source>
        <dbReference type="Proteomes" id="UP001605036"/>
    </source>
</evidence>
<accession>A0ABD1YSV0</accession>
<sequence>MGLSQQYVNSMILVFNDIINKDNYPTVVPQEDLLNYKSPVPAKLETHPSIEQTLEALRKDWYDPTTSSSDGESCAEELDLKPPAMEGAGVDH</sequence>
<comment type="caution">
    <text evidence="2">The sequence shown here is derived from an EMBL/GenBank/DDBJ whole genome shotgun (WGS) entry which is preliminary data.</text>
</comment>
<keyword evidence="3" id="KW-1185">Reference proteome</keyword>
<name>A0ABD1YSV0_9MARC</name>
<reference evidence="2 3" key="1">
    <citation type="submission" date="2024-09" db="EMBL/GenBank/DDBJ databases">
        <title>Chromosome-scale assembly of Riccia fluitans.</title>
        <authorList>
            <person name="Paukszto L."/>
            <person name="Sawicki J."/>
            <person name="Karawczyk K."/>
            <person name="Piernik-Szablinska J."/>
            <person name="Szczecinska M."/>
            <person name="Mazdziarz M."/>
        </authorList>
    </citation>
    <scope>NUCLEOTIDE SEQUENCE [LARGE SCALE GENOMIC DNA]</scope>
    <source>
        <strain evidence="2">Rf_01</strain>
        <tissue evidence="2">Aerial parts of the thallus</tissue>
    </source>
</reference>
<gene>
    <name evidence="2" type="ORF">R1flu_005320</name>
</gene>
<feature type="region of interest" description="Disordered" evidence="1">
    <location>
        <begin position="62"/>
        <end position="92"/>
    </location>
</feature>